<accession>A0A444MUN8</accession>
<keyword evidence="4" id="KW-1185">Reference proteome</keyword>
<dbReference type="InterPro" id="IPR036291">
    <property type="entry name" value="NAD(P)-bd_dom_sf"/>
</dbReference>
<dbReference type="InterPro" id="IPR002347">
    <property type="entry name" value="SDR_fam"/>
</dbReference>
<dbReference type="InterPro" id="IPR051122">
    <property type="entry name" value="SDR_DHRS6-like"/>
</dbReference>
<protein>
    <submittedName>
        <fullName evidence="3">SDR family oxidoreductase</fullName>
    </submittedName>
</protein>
<dbReference type="PANTHER" id="PTHR43477:SF1">
    <property type="entry name" value="DIHYDROANTICAPSIN 7-DEHYDROGENASE"/>
    <property type="match status" value="1"/>
</dbReference>
<sequence length="248" mass="26497">MDNPFSLENKTILVTGASSGIGRQIAISTAGMGASLYISGRNTERLNETLQLLPRAGHTHNTADLTNESELDVLVDASPNLDGLVLSSGIVQTLPFKFASHLALDNMMQANFYAPVLLLNKLLRKKKLNKGCSVVFISSIAGNFTGTKGNSMYSASKGAINAMQKVIAVELAAQKIRVNNVSPAMVKTGMLDNATVFSTEQIEQDEKNYPLGYGEPLDVANGVIYLLSDASKWVTGISLILDGGFTIQ</sequence>
<proteinExistence type="inferred from homology"/>
<dbReference type="EMBL" id="SBIW01000001">
    <property type="protein sequence ID" value="RWY57321.1"/>
    <property type="molecule type" value="Genomic_DNA"/>
</dbReference>
<dbReference type="PROSITE" id="PS00061">
    <property type="entry name" value="ADH_SHORT"/>
    <property type="match status" value="1"/>
</dbReference>
<dbReference type="Proteomes" id="UP000286701">
    <property type="component" value="Unassembled WGS sequence"/>
</dbReference>
<name>A0A444MUN8_9SPHI</name>
<evidence type="ECO:0000256" key="2">
    <source>
        <dbReference type="ARBA" id="ARBA00023002"/>
    </source>
</evidence>
<dbReference type="SUPFAM" id="SSF51735">
    <property type="entry name" value="NAD(P)-binding Rossmann-fold domains"/>
    <property type="match status" value="1"/>
</dbReference>
<dbReference type="AlphaFoldDB" id="A0A444MUN8"/>
<organism evidence="3 4">
    <name type="scientific">Mucilaginibacter gilvus</name>
    <dbReference type="NCBI Taxonomy" id="2305909"/>
    <lineage>
        <taxon>Bacteria</taxon>
        <taxon>Pseudomonadati</taxon>
        <taxon>Bacteroidota</taxon>
        <taxon>Sphingobacteriia</taxon>
        <taxon>Sphingobacteriales</taxon>
        <taxon>Sphingobacteriaceae</taxon>
        <taxon>Mucilaginibacter</taxon>
    </lineage>
</organism>
<dbReference type="OrthoDB" id="9803333at2"/>
<dbReference type="InterPro" id="IPR020904">
    <property type="entry name" value="Sc_DH/Rdtase_CS"/>
</dbReference>
<dbReference type="Gene3D" id="3.40.50.720">
    <property type="entry name" value="NAD(P)-binding Rossmann-like Domain"/>
    <property type="match status" value="1"/>
</dbReference>
<dbReference type="PRINTS" id="PR00081">
    <property type="entry name" value="GDHRDH"/>
</dbReference>
<reference evidence="3 4" key="1">
    <citation type="submission" date="2019-01" db="EMBL/GenBank/DDBJ databases">
        <title>Mucilaginibacter antarcticum sp. nov., isolated from antarctic soil.</title>
        <authorList>
            <person name="Yan Y.-Q."/>
            <person name="Du Z.-J."/>
        </authorList>
    </citation>
    <scope>NUCLEOTIDE SEQUENCE [LARGE SCALE GENOMIC DNA]</scope>
    <source>
        <strain evidence="3 4">F01003</strain>
    </source>
</reference>
<evidence type="ECO:0000313" key="3">
    <source>
        <dbReference type="EMBL" id="RWY57321.1"/>
    </source>
</evidence>
<comment type="similarity">
    <text evidence="1">Belongs to the short-chain dehydrogenases/reductases (SDR) family.</text>
</comment>
<comment type="caution">
    <text evidence="3">The sequence shown here is derived from an EMBL/GenBank/DDBJ whole genome shotgun (WGS) entry which is preliminary data.</text>
</comment>
<evidence type="ECO:0000256" key="1">
    <source>
        <dbReference type="ARBA" id="ARBA00006484"/>
    </source>
</evidence>
<gene>
    <name evidence="3" type="ORF">EPL05_01955</name>
</gene>
<dbReference type="Pfam" id="PF13561">
    <property type="entry name" value="adh_short_C2"/>
    <property type="match status" value="1"/>
</dbReference>
<keyword evidence="2" id="KW-0560">Oxidoreductase</keyword>
<dbReference type="FunFam" id="3.40.50.720:FF:000084">
    <property type="entry name" value="Short-chain dehydrogenase reductase"/>
    <property type="match status" value="1"/>
</dbReference>
<dbReference type="GO" id="GO:0016491">
    <property type="term" value="F:oxidoreductase activity"/>
    <property type="evidence" value="ECO:0007669"/>
    <property type="project" value="UniProtKB-KW"/>
</dbReference>
<dbReference type="PANTHER" id="PTHR43477">
    <property type="entry name" value="DIHYDROANTICAPSIN 7-DEHYDROGENASE"/>
    <property type="match status" value="1"/>
</dbReference>
<evidence type="ECO:0000313" key="4">
    <source>
        <dbReference type="Proteomes" id="UP000286701"/>
    </source>
</evidence>
<dbReference type="CDD" id="cd05233">
    <property type="entry name" value="SDR_c"/>
    <property type="match status" value="1"/>
</dbReference>
<dbReference type="RefSeq" id="WP_128531827.1">
    <property type="nucleotide sequence ID" value="NZ_SBIW01000001.1"/>
</dbReference>